<evidence type="ECO:0000259" key="1">
    <source>
        <dbReference type="Pfam" id="PF13761"/>
    </source>
</evidence>
<dbReference type="InterPro" id="IPR025311">
    <property type="entry name" value="DUF4166"/>
</dbReference>
<dbReference type="eggNOG" id="ENOG502ZG4P">
    <property type="taxonomic scope" value="Bacteria"/>
</dbReference>
<dbReference type="Pfam" id="PF13761">
    <property type="entry name" value="DUF4166"/>
    <property type="match status" value="1"/>
</dbReference>
<sequence>MEMTIYQKVLQADFLRLHPELQKRYDFEKGSVFRASGRMNSIQGGPKWLYPLFKLGVRWKLLFPERGQDIPFTIINSSFVNSEGEQQIHWERKFFFPKKTRYFNALMSLDEKRMIVKDYLGEPHLLYSDLQFTVSDEGALEINSMDQRLVLGKIEIPLPRFFQGLATIVETYDDQSEVFRISVVVKNPLIGNVFSYEGEFTADA</sequence>
<feature type="domain" description="DUF4166" evidence="1">
    <location>
        <begin position="17"/>
        <end position="200"/>
    </location>
</feature>
<dbReference type="STRING" id="759851.SAMN04244570_1313"/>
<dbReference type="EMBL" id="AFPZ01000098">
    <property type="protein sequence ID" value="EGQ22108.1"/>
    <property type="molecule type" value="Genomic_DNA"/>
</dbReference>
<dbReference type="AlphaFoldDB" id="F9DWA6"/>
<name>F9DWA6_9BACL</name>
<dbReference type="Proteomes" id="UP000005316">
    <property type="component" value="Unassembled WGS sequence"/>
</dbReference>
<gene>
    <name evidence="2" type="ORF">HMPREF9372_3087</name>
</gene>
<evidence type="ECO:0000313" key="2">
    <source>
        <dbReference type="EMBL" id="EGQ22108.1"/>
    </source>
</evidence>
<accession>F9DWA6</accession>
<comment type="caution">
    <text evidence="2">The sequence shown here is derived from an EMBL/GenBank/DDBJ whole genome shotgun (WGS) entry which is preliminary data.</text>
</comment>
<proteinExistence type="predicted"/>
<evidence type="ECO:0000313" key="3">
    <source>
        <dbReference type="Proteomes" id="UP000005316"/>
    </source>
</evidence>
<dbReference type="HOGENOM" id="CLU_105870_0_0_9"/>
<reference evidence="2 3" key="1">
    <citation type="submission" date="2011-04" db="EMBL/GenBank/DDBJ databases">
        <authorList>
            <person name="Muzny D."/>
            <person name="Qin X."/>
            <person name="Deng J."/>
            <person name="Jiang H."/>
            <person name="Liu Y."/>
            <person name="Qu J."/>
            <person name="Song X.-Z."/>
            <person name="Zhang L."/>
            <person name="Thornton R."/>
            <person name="Coyle M."/>
            <person name="Francisco L."/>
            <person name="Jackson L."/>
            <person name="Javaid M."/>
            <person name="Korchina V."/>
            <person name="Kovar C."/>
            <person name="Mata R."/>
            <person name="Mathew T."/>
            <person name="Ngo R."/>
            <person name="Nguyen L."/>
            <person name="Nguyen N."/>
            <person name="Okwuonu G."/>
            <person name="Ongeri F."/>
            <person name="Pham C."/>
            <person name="Simmons D."/>
            <person name="Wilczek-Boney K."/>
            <person name="Hale W."/>
            <person name="Jakkamsetti A."/>
            <person name="Pham P."/>
            <person name="Ruth R."/>
            <person name="San Lucas F."/>
            <person name="Warren J."/>
            <person name="Zhang J."/>
            <person name="Zhao Z."/>
            <person name="Zhou C."/>
            <person name="Zhu D."/>
            <person name="Lee S."/>
            <person name="Bess C."/>
            <person name="Blankenburg K."/>
            <person name="Forbes L."/>
            <person name="Fu Q."/>
            <person name="Gubbala S."/>
            <person name="Hirani K."/>
            <person name="Jayaseelan J.C."/>
            <person name="Lara F."/>
            <person name="Munidasa M."/>
            <person name="Palculict T."/>
            <person name="Patil S."/>
            <person name="Pu L.-L."/>
            <person name="Saada N."/>
            <person name="Tang L."/>
            <person name="Weissenberger G."/>
            <person name="Zhu Y."/>
            <person name="Hemphill L."/>
            <person name="Shang Y."/>
            <person name="Youmans B."/>
            <person name="Ayvaz T."/>
            <person name="Ross M."/>
            <person name="Santibanez J."/>
            <person name="Aqrawi P."/>
            <person name="Gross S."/>
            <person name="Joshi V."/>
            <person name="Fowler G."/>
            <person name="Nazareth L."/>
            <person name="Reid J."/>
            <person name="Worley K."/>
            <person name="Petrosino J."/>
            <person name="Highlander S."/>
            <person name="Gibbs R."/>
        </authorList>
    </citation>
    <scope>NUCLEOTIDE SEQUENCE [LARGE SCALE GENOMIC DNA]</scope>
    <source>
        <strain evidence="2 3">2681</strain>
    </source>
</reference>
<organism evidence="2 3">
    <name type="scientific">Sporosarcina newyorkensis 2681</name>
    <dbReference type="NCBI Taxonomy" id="1027292"/>
    <lineage>
        <taxon>Bacteria</taxon>
        <taxon>Bacillati</taxon>
        <taxon>Bacillota</taxon>
        <taxon>Bacilli</taxon>
        <taxon>Bacillales</taxon>
        <taxon>Caryophanaceae</taxon>
        <taxon>Sporosarcina</taxon>
    </lineage>
</organism>
<protein>
    <recommendedName>
        <fullName evidence="1">DUF4166 domain-containing protein</fullName>
    </recommendedName>
</protein>